<keyword evidence="3" id="KW-0282">Flagellum</keyword>
<dbReference type="InterPro" id="IPR001543">
    <property type="entry name" value="FliN-like_C"/>
</dbReference>
<feature type="region of interest" description="Disordered" evidence="1">
    <location>
        <begin position="1"/>
        <end position="24"/>
    </location>
</feature>
<dbReference type="Pfam" id="PF01052">
    <property type="entry name" value="FliMN_C"/>
    <property type="match status" value="1"/>
</dbReference>
<feature type="domain" description="Flagellar motor switch protein FliN-like C-terminal" evidence="2">
    <location>
        <begin position="220"/>
        <end position="288"/>
    </location>
</feature>
<keyword evidence="3" id="KW-0966">Cell projection</keyword>
<dbReference type="RefSeq" id="WP_341366476.1">
    <property type="nucleotide sequence ID" value="NZ_CP150951.2"/>
</dbReference>
<dbReference type="Gene3D" id="2.30.330.10">
    <property type="entry name" value="SpoA-like"/>
    <property type="match status" value="1"/>
</dbReference>
<accession>A0ABZ2V1K1</accession>
<evidence type="ECO:0000313" key="3">
    <source>
        <dbReference type="EMBL" id="WZC48360.1"/>
    </source>
</evidence>
<proteinExistence type="predicted"/>
<gene>
    <name evidence="3" type="ORF">AABB29_16070</name>
</gene>
<sequence length="386" mass="40989">MADNSHTSILRRMTDPQADEVAQSPLTTSRAVRMAMTKAAHSALGLAVTVTAIEEGAQPLDAMLPDLPDDLMMVALHRQGVPVGLIGLDMQVRAAVVELQTIGRVGKFAPEFRVATSTDKQMSDRFMAALLQDLTESVAGTEFEGWLDGLTHQDMIVDIRAAALILDDMEYRTLRMNIDLGVEGRAGQVLLALPLNTAEPAPVTPAAEKLPWDPSFRMAVADAPCVLDVELHRFSISLAQAENLQVGQVLALPDCTVSSAQLVSTDGLVRLPAKLGQMGGKRAVRIEQAPTMGMSDLGALSTDQTAAAGGPMIPDLPNPMEHDAVDMALEEPDIEAAVDAPAIETAAFDESALEAGAFDPSAIETDADPMDLPEIDIAPMSLELPE</sequence>
<name>A0ABZ2V1K1_9RHOB</name>
<evidence type="ECO:0000259" key="2">
    <source>
        <dbReference type="Pfam" id="PF01052"/>
    </source>
</evidence>
<evidence type="ECO:0000313" key="4">
    <source>
        <dbReference type="Proteomes" id="UP001440612"/>
    </source>
</evidence>
<evidence type="ECO:0000256" key="1">
    <source>
        <dbReference type="SAM" id="MobiDB-lite"/>
    </source>
</evidence>
<dbReference type="InterPro" id="IPR036429">
    <property type="entry name" value="SpoA-like_sf"/>
</dbReference>
<keyword evidence="3" id="KW-0969">Cilium</keyword>
<organism evidence="3 4">
    <name type="scientific">Yoonia phaeophyticola</name>
    <dbReference type="NCBI Taxonomy" id="3137369"/>
    <lineage>
        <taxon>Bacteria</taxon>
        <taxon>Pseudomonadati</taxon>
        <taxon>Pseudomonadota</taxon>
        <taxon>Alphaproteobacteria</taxon>
        <taxon>Rhodobacterales</taxon>
        <taxon>Paracoccaceae</taxon>
        <taxon>Yoonia</taxon>
    </lineage>
</organism>
<reference evidence="4" key="1">
    <citation type="submission" date="2024-04" db="EMBL/GenBank/DDBJ databases">
        <title>Phylogenomic analyses of a clade within the roseobacter group suggest taxonomic reassignments of species of the genera Aestuariivita, Citreicella, Loktanella, Nautella, Pelagibaca, Ruegeria, Thalassobius, Thiobacimonas and Tropicibacter, and the proposal o.</title>
        <authorList>
            <person name="Jeon C.O."/>
        </authorList>
    </citation>
    <scope>NUCLEOTIDE SEQUENCE [LARGE SCALE GENOMIC DNA]</scope>
    <source>
        <strain evidence="4">BS5-3</strain>
    </source>
</reference>
<keyword evidence="4" id="KW-1185">Reference proteome</keyword>
<dbReference type="EMBL" id="CP150951">
    <property type="protein sequence ID" value="WZC48360.1"/>
    <property type="molecule type" value="Genomic_DNA"/>
</dbReference>
<dbReference type="Proteomes" id="UP001440612">
    <property type="component" value="Chromosome"/>
</dbReference>
<dbReference type="SUPFAM" id="SSF101801">
    <property type="entry name" value="Surface presentation of antigens (SPOA)"/>
    <property type="match status" value="1"/>
</dbReference>
<protein>
    <submittedName>
        <fullName evidence="3">FliM/FliN family flagellar motor C-terminal domain-containing protein</fullName>
    </submittedName>
</protein>